<keyword evidence="2" id="KW-1185">Reference proteome</keyword>
<name>A0ABV9KLL8_9RHOB</name>
<sequence>MTAALAPGLARLRDSRADGPLAATETAFVPGIALHADPGLALAGRFRSPAGRLLELEATPGGTGWIGLHVALDTASLPETGWLGLACQSAAAAPIVVRPCLRSGTGTGFADTFFPRHILAEPEAQSHVDALPLATTPDLPADAPWRELVLFLPGAPFTWHLHDLRIFLA</sequence>
<organism evidence="1 2">
    <name type="scientific">Seohaeicola nanhaiensis</name>
    <dbReference type="NCBI Taxonomy" id="1387282"/>
    <lineage>
        <taxon>Bacteria</taxon>
        <taxon>Pseudomonadati</taxon>
        <taxon>Pseudomonadota</taxon>
        <taxon>Alphaproteobacteria</taxon>
        <taxon>Rhodobacterales</taxon>
        <taxon>Roseobacteraceae</taxon>
        <taxon>Seohaeicola</taxon>
    </lineage>
</organism>
<comment type="caution">
    <text evidence="1">The sequence shown here is derived from an EMBL/GenBank/DDBJ whole genome shotgun (WGS) entry which is preliminary data.</text>
</comment>
<reference evidence="2" key="1">
    <citation type="journal article" date="2019" name="Int. J. Syst. Evol. Microbiol.">
        <title>The Global Catalogue of Microorganisms (GCM) 10K type strain sequencing project: providing services to taxonomists for standard genome sequencing and annotation.</title>
        <authorList>
            <consortium name="The Broad Institute Genomics Platform"/>
            <consortium name="The Broad Institute Genome Sequencing Center for Infectious Disease"/>
            <person name="Wu L."/>
            <person name="Ma J."/>
        </authorList>
    </citation>
    <scope>NUCLEOTIDE SEQUENCE [LARGE SCALE GENOMIC DNA]</scope>
    <source>
        <strain evidence="2">CGMCC 4.7283</strain>
    </source>
</reference>
<dbReference type="EMBL" id="JBHSGI010000032">
    <property type="protein sequence ID" value="MFC4671067.1"/>
    <property type="molecule type" value="Genomic_DNA"/>
</dbReference>
<gene>
    <name evidence="1" type="ORF">ACFO5X_21135</name>
</gene>
<accession>A0ABV9KLL8</accession>
<dbReference type="Proteomes" id="UP001595973">
    <property type="component" value="Unassembled WGS sequence"/>
</dbReference>
<proteinExistence type="predicted"/>
<dbReference type="RefSeq" id="WP_380721004.1">
    <property type="nucleotide sequence ID" value="NZ_JBHSGI010000032.1"/>
</dbReference>
<evidence type="ECO:0000313" key="1">
    <source>
        <dbReference type="EMBL" id="MFC4671067.1"/>
    </source>
</evidence>
<evidence type="ECO:0000313" key="2">
    <source>
        <dbReference type="Proteomes" id="UP001595973"/>
    </source>
</evidence>
<protein>
    <submittedName>
        <fullName evidence="1">Uncharacterized protein</fullName>
    </submittedName>
</protein>